<evidence type="ECO:0000313" key="3">
    <source>
        <dbReference type="Proteomes" id="UP000078046"/>
    </source>
</evidence>
<proteinExistence type="predicted"/>
<protein>
    <submittedName>
        <fullName evidence="2">Uncharacterized protein</fullName>
    </submittedName>
</protein>
<accession>A0A177AXK8</accession>
<dbReference type="AlphaFoldDB" id="A0A177AXK8"/>
<dbReference type="PANTHER" id="PTHR10683">
    <property type="entry name" value="TRANSALDOLASE"/>
    <property type="match status" value="1"/>
</dbReference>
<dbReference type="EMBL" id="LWCA01000849">
    <property type="protein sequence ID" value="OAF66716.1"/>
    <property type="molecule type" value="Genomic_DNA"/>
</dbReference>
<dbReference type="GO" id="GO:0009052">
    <property type="term" value="P:pentose-phosphate shunt, non-oxidative branch"/>
    <property type="evidence" value="ECO:0007669"/>
    <property type="project" value="TreeGrafter"/>
</dbReference>
<dbReference type="SUPFAM" id="SSF51569">
    <property type="entry name" value="Aldolase"/>
    <property type="match status" value="1"/>
</dbReference>
<dbReference type="OrthoDB" id="2015515at2759"/>
<dbReference type="InterPro" id="IPR001585">
    <property type="entry name" value="TAL/FSA"/>
</dbReference>
<dbReference type="UniPathway" id="UPA00115">
    <property type="reaction ID" value="UER00414"/>
</dbReference>
<dbReference type="Pfam" id="PF00923">
    <property type="entry name" value="TAL_FSA"/>
    <property type="match status" value="1"/>
</dbReference>
<evidence type="ECO:0000256" key="1">
    <source>
        <dbReference type="ARBA" id="ARBA00023270"/>
    </source>
</evidence>
<organism evidence="2 3">
    <name type="scientific">Intoshia linei</name>
    <dbReference type="NCBI Taxonomy" id="1819745"/>
    <lineage>
        <taxon>Eukaryota</taxon>
        <taxon>Metazoa</taxon>
        <taxon>Spiralia</taxon>
        <taxon>Lophotrochozoa</taxon>
        <taxon>Mesozoa</taxon>
        <taxon>Orthonectida</taxon>
        <taxon>Rhopaluridae</taxon>
        <taxon>Intoshia</taxon>
    </lineage>
</organism>
<name>A0A177AXK8_9BILA</name>
<comment type="caution">
    <text evidence="2">The sequence shown here is derived from an EMBL/GenBank/DDBJ whole genome shotgun (WGS) entry which is preliminary data.</text>
</comment>
<dbReference type="Proteomes" id="UP000078046">
    <property type="component" value="Unassembled WGS sequence"/>
</dbReference>
<dbReference type="Gene3D" id="3.20.20.70">
    <property type="entry name" value="Aldolase class I"/>
    <property type="match status" value="1"/>
</dbReference>
<dbReference type="GO" id="GO:0004801">
    <property type="term" value="F:transaldolase activity"/>
    <property type="evidence" value="ECO:0007669"/>
    <property type="project" value="TreeGrafter"/>
</dbReference>
<sequence length="262" mass="30064">MFSNLDEQMQWAFRKVVVLFGKEILDVVPGRVSTEVNPGFSYDTEKSINEVLKVMELYQEVGIEKERILFKICSTWEGMKAAKILENQHGLHCNMTLIFSKYQAIAAAESCATLVSPFVGRIYDYYKSKDPNYNKEGVNDEGVISVTEIFYYFKKHNIKTQVMGASFRNVKQIIALNGCDLLTISPNLMEELTEMKNPDTTIYLDDTQVKEMDIPKVTINEKSFSDNVYNHDMAGFKLKEGIDKFIQDAEKLSEMLRNLLIK</sequence>
<keyword evidence="3" id="KW-1185">Reference proteome</keyword>
<keyword evidence="1" id="KW-0704">Schiff base</keyword>
<evidence type="ECO:0000313" key="2">
    <source>
        <dbReference type="EMBL" id="OAF66716.1"/>
    </source>
</evidence>
<dbReference type="PANTHER" id="PTHR10683:SF18">
    <property type="entry name" value="TRANSALDOLASE"/>
    <property type="match status" value="1"/>
</dbReference>
<dbReference type="InterPro" id="IPR013785">
    <property type="entry name" value="Aldolase_TIM"/>
</dbReference>
<dbReference type="GO" id="GO:0005975">
    <property type="term" value="P:carbohydrate metabolic process"/>
    <property type="evidence" value="ECO:0007669"/>
    <property type="project" value="InterPro"/>
</dbReference>
<reference evidence="2 3" key="1">
    <citation type="submission" date="2016-04" db="EMBL/GenBank/DDBJ databases">
        <title>The genome of Intoshia linei affirms orthonectids as highly simplified spiralians.</title>
        <authorList>
            <person name="Mikhailov K.V."/>
            <person name="Slusarev G.S."/>
            <person name="Nikitin M.A."/>
            <person name="Logacheva M.D."/>
            <person name="Penin A."/>
            <person name="Aleoshin V."/>
            <person name="Panchin Y.V."/>
        </authorList>
    </citation>
    <scope>NUCLEOTIDE SEQUENCE [LARGE SCALE GENOMIC DNA]</scope>
    <source>
        <strain evidence="2">Intl2013</strain>
        <tissue evidence="2">Whole animal</tissue>
    </source>
</reference>
<gene>
    <name evidence="2" type="ORF">A3Q56_05541</name>
</gene>